<dbReference type="AlphaFoldDB" id="A0AAE1DTT9"/>
<dbReference type="EMBL" id="JAWDGP010002489">
    <property type="protein sequence ID" value="KAK3782699.1"/>
    <property type="molecule type" value="Genomic_DNA"/>
</dbReference>
<comment type="caution">
    <text evidence="1">The sequence shown here is derived from an EMBL/GenBank/DDBJ whole genome shotgun (WGS) entry which is preliminary data.</text>
</comment>
<name>A0AAE1DTT9_9GAST</name>
<evidence type="ECO:0000313" key="2">
    <source>
        <dbReference type="Proteomes" id="UP001283361"/>
    </source>
</evidence>
<keyword evidence="2" id="KW-1185">Reference proteome</keyword>
<accession>A0AAE1DTT9</accession>
<proteinExistence type="predicted"/>
<organism evidence="1 2">
    <name type="scientific">Elysia crispata</name>
    <name type="common">lettuce slug</name>
    <dbReference type="NCBI Taxonomy" id="231223"/>
    <lineage>
        <taxon>Eukaryota</taxon>
        <taxon>Metazoa</taxon>
        <taxon>Spiralia</taxon>
        <taxon>Lophotrochozoa</taxon>
        <taxon>Mollusca</taxon>
        <taxon>Gastropoda</taxon>
        <taxon>Heterobranchia</taxon>
        <taxon>Euthyneura</taxon>
        <taxon>Panpulmonata</taxon>
        <taxon>Sacoglossa</taxon>
        <taxon>Placobranchoidea</taxon>
        <taxon>Plakobranchidae</taxon>
        <taxon>Elysia</taxon>
    </lineage>
</organism>
<evidence type="ECO:0000313" key="1">
    <source>
        <dbReference type="EMBL" id="KAK3782699.1"/>
    </source>
</evidence>
<dbReference type="Proteomes" id="UP001283361">
    <property type="component" value="Unassembled WGS sequence"/>
</dbReference>
<protein>
    <submittedName>
        <fullName evidence="1">Uncharacterized protein</fullName>
    </submittedName>
</protein>
<reference evidence="1" key="1">
    <citation type="journal article" date="2023" name="G3 (Bethesda)">
        <title>A reference genome for the long-term kleptoplast-retaining sea slug Elysia crispata morphotype clarki.</title>
        <authorList>
            <person name="Eastman K.E."/>
            <person name="Pendleton A.L."/>
            <person name="Shaikh M.A."/>
            <person name="Suttiyut T."/>
            <person name="Ogas R."/>
            <person name="Tomko P."/>
            <person name="Gavelis G."/>
            <person name="Widhalm J.R."/>
            <person name="Wisecaver J.H."/>
        </authorList>
    </citation>
    <scope>NUCLEOTIDE SEQUENCE</scope>
    <source>
        <strain evidence="1">ECLA1</strain>
    </source>
</reference>
<gene>
    <name evidence="1" type="ORF">RRG08_037702</name>
</gene>
<sequence length="68" mass="7514">MKLLIHRIGLTKHFATGVIGSDKRKRNIFESRTRECKSRLGSGLPFPISVHEPVEKLPSIPSVGCISS</sequence>